<organism evidence="6 7">
    <name type="scientific">Nocardia tengchongensis</name>
    <dbReference type="NCBI Taxonomy" id="2055889"/>
    <lineage>
        <taxon>Bacteria</taxon>
        <taxon>Bacillati</taxon>
        <taxon>Actinomycetota</taxon>
        <taxon>Actinomycetes</taxon>
        <taxon>Mycobacteriales</taxon>
        <taxon>Nocardiaceae</taxon>
        <taxon>Nocardia</taxon>
    </lineage>
</organism>
<dbReference type="EMBL" id="CP074371">
    <property type="protein sequence ID" value="QVI23139.1"/>
    <property type="molecule type" value="Genomic_DNA"/>
</dbReference>
<dbReference type="PANTHER" id="PTHR43735">
    <property type="entry name" value="APOPTOSIS-INDUCING FACTOR 1"/>
    <property type="match status" value="1"/>
</dbReference>
<dbReference type="InterPro" id="IPR023753">
    <property type="entry name" value="FAD/NAD-binding_dom"/>
</dbReference>
<dbReference type="RefSeq" id="WP_213559213.1">
    <property type="nucleotide sequence ID" value="NZ_JBHZDI010000015.1"/>
</dbReference>
<evidence type="ECO:0000313" key="7">
    <source>
        <dbReference type="Proteomes" id="UP000683310"/>
    </source>
</evidence>
<reference evidence="6 7" key="1">
    <citation type="submission" date="2021-04" db="EMBL/GenBank/DDBJ databases">
        <title>Nocardia tengchongensis.</title>
        <authorList>
            <person name="Zhuang k."/>
            <person name="Ran Y."/>
            <person name="Li W."/>
        </authorList>
    </citation>
    <scope>NUCLEOTIDE SEQUENCE [LARGE SCALE GENOMIC DNA]</scope>
    <source>
        <strain evidence="6 7">CFH S0057</strain>
    </source>
</reference>
<dbReference type="Pfam" id="PF07992">
    <property type="entry name" value="Pyr_redox_2"/>
    <property type="match status" value="1"/>
</dbReference>
<feature type="domain" description="FAD/NAD(P)-binding" evidence="5">
    <location>
        <begin position="1"/>
        <end position="265"/>
    </location>
</feature>
<protein>
    <submittedName>
        <fullName evidence="6">FAD-dependent oxidoreductase</fullName>
    </submittedName>
</protein>
<keyword evidence="7" id="KW-1185">Reference proteome</keyword>
<proteinExistence type="inferred from homology"/>
<evidence type="ECO:0000256" key="2">
    <source>
        <dbReference type="ARBA" id="ARBA00022630"/>
    </source>
</evidence>
<name>A0ABX8CW57_9NOCA</name>
<keyword evidence="4" id="KW-0560">Oxidoreductase</keyword>
<comment type="similarity">
    <text evidence="1">Belongs to the FAD-dependent oxidoreductase family.</text>
</comment>
<evidence type="ECO:0000313" key="6">
    <source>
        <dbReference type="EMBL" id="QVI23139.1"/>
    </source>
</evidence>
<gene>
    <name evidence="6" type="ORF">KHQ06_09590</name>
</gene>
<keyword evidence="3" id="KW-0274">FAD</keyword>
<evidence type="ECO:0000256" key="1">
    <source>
        <dbReference type="ARBA" id="ARBA00006442"/>
    </source>
</evidence>
<keyword evidence="2" id="KW-0285">Flavoprotein</keyword>
<dbReference type="PRINTS" id="PR00469">
    <property type="entry name" value="PNDRDTASEII"/>
</dbReference>
<dbReference type="Gene3D" id="3.50.50.100">
    <property type="match status" value="1"/>
</dbReference>
<dbReference type="PRINTS" id="PR00368">
    <property type="entry name" value="FADPNR"/>
</dbReference>
<evidence type="ECO:0000256" key="4">
    <source>
        <dbReference type="ARBA" id="ARBA00023002"/>
    </source>
</evidence>
<accession>A0ABX8CW57</accession>
<dbReference type="SUPFAM" id="SSF51905">
    <property type="entry name" value="FAD/NAD(P)-binding domain"/>
    <property type="match status" value="1"/>
</dbReference>
<dbReference type="PANTHER" id="PTHR43735:SF3">
    <property type="entry name" value="FERROPTOSIS SUPPRESSOR PROTEIN 1"/>
    <property type="match status" value="1"/>
</dbReference>
<evidence type="ECO:0000256" key="3">
    <source>
        <dbReference type="ARBA" id="ARBA00022827"/>
    </source>
</evidence>
<sequence>MSVVIVGAGYAGTIAANRLKKKSPDVEITVVNPRSEFIERVRLHEEIAGTGAAATPLTSILSDGISLRTGSVRKVGDGAVTLDDGETLSYEYLFLAVGSTVTPIPGSTPVGTWEGAREARERLAALPDGGTVTVIGGGLTGIETASELAEARPDLEVCLVADTVGGSLSAGAQQRVRKALERLNVTIVSGSVAEVEPGPGGVVRLESGAELASDLTLWAVVSGIPDLAARSGLTVNGEGRAVVDGYLRSVDDERIFVVGDCAAVPGARLCCATASPQGAHAGDTLARILAGKQPKPYSMGYTGQALSLGRKNGLVQASSRDDQVRRLYVGGRIAAISKEYISRYAKFGSRTATYFWLPGKGA</sequence>
<dbReference type="InterPro" id="IPR036188">
    <property type="entry name" value="FAD/NAD-bd_sf"/>
</dbReference>
<dbReference type="Proteomes" id="UP000683310">
    <property type="component" value="Chromosome"/>
</dbReference>
<evidence type="ECO:0000259" key="5">
    <source>
        <dbReference type="Pfam" id="PF07992"/>
    </source>
</evidence>